<feature type="domain" description="Serine/threonine specific protein phosphatases" evidence="9">
    <location>
        <begin position="162"/>
        <end position="167"/>
    </location>
</feature>
<dbReference type="VEuPathDB" id="TrichDB:TVAGG3_0755000"/>
<dbReference type="PANTHER" id="PTHR11668">
    <property type="entry name" value="SERINE/THREONINE PROTEIN PHOSPHATASE"/>
    <property type="match status" value="1"/>
</dbReference>
<dbReference type="KEGG" id="tva:4763885"/>
<comment type="catalytic activity">
    <reaction evidence="6">
        <text>O-phospho-L-seryl-[protein] + H2O = L-seryl-[protein] + phosphate</text>
        <dbReference type="Rhea" id="RHEA:20629"/>
        <dbReference type="Rhea" id="RHEA-COMP:9863"/>
        <dbReference type="Rhea" id="RHEA-COMP:11604"/>
        <dbReference type="ChEBI" id="CHEBI:15377"/>
        <dbReference type="ChEBI" id="CHEBI:29999"/>
        <dbReference type="ChEBI" id="CHEBI:43474"/>
        <dbReference type="ChEBI" id="CHEBI:83421"/>
        <dbReference type="EC" id="3.1.3.16"/>
    </reaction>
</comment>
<dbReference type="InterPro" id="IPR004843">
    <property type="entry name" value="Calcineurin-like_PHP"/>
</dbReference>
<dbReference type="InterPro" id="IPR006186">
    <property type="entry name" value="Ser/Thr-sp_prot-phosphatase"/>
</dbReference>
<protein>
    <recommendedName>
        <fullName evidence="8">Serine/threonine-protein phosphatase</fullName>
        <ecNumber evidence="8">3.1.3.16</ecNumber>
    </recommendedName>
</protein>
<evidence type="ECO:0000256" key="3">
    <source>
        <dbReference type="ARBA" id="ARBA00022801"/>
    </source>
</evidence>
<reference evidence="10" key="2">
    <citation type="journal article" date="2007" name="Science">
        <title>Draft genome sequence of the sexually transmitted pathogen Trichomonas vaginalis.</title>
        <authorList>
            <person name="Carlton J.M."/>
            <person name="Hirt R.P."/>
            <person name="Silva J.C."/>
            <person name="Delcher A.L."/>
            <person name="Schatz M."/>
            <person name="Zhao Q."/>
            <person name="Wortman J.R."/>
            <person name="Bidwell S.L."/>
            <person name="Alsmark U.C.M."/>
            <person name="Besteiro S."/>
            <person name="Sicheritz-Ponten T."/>
            <person name="Noel C.J."/>
            <person name="Dacks J.B."/>
            <person name="Foster P.G."/>
            <person name="Simillion C."/>
            <person name="Van de Peer Y."/>
            <person name="Miranda-Saavedra D."/>
            <person name="Barton G.J."/>
            <person name="Westrop G.D."/>
            <person name="Mueller S."/>
            <person name="Dessi D."/>
            <person name="Fiori P.L."/>
            <person name="Ren Q."/>
            <person name="Paulsen I."/>
            <person name="Zhang H."/>
            <person name="Bastida-Corcuera F.D."/>
            <person name="Simoes-Barbosa A."/>
            <person name="Brown M.T."/>
            <person name="Hayes R.D."/>
            <person name="Mukherjee M."/>
            <person name="Okumura C.Y."/>
            <person name="Schneider R."/>
            <person name="Smith A.J."/>
            <person name="Vanacova S."/>
            <person name="Villalvazo M."/>
            <person name="Haas B.J."/>
            <person name="Pertea M."/>
            <person name="Feldblyum T.V."/>
            <person name="Utterback T.R."/>
            <person name="Shu C.L."/>
            <person name="Osoegawa K."/>
            <person name="de Jong P.J."/>
            <person name="Hrdy I."/>
            <person name="Horvathova L."/>
            <person name="Zubacova Z."/>
            <person name="Dolezal P."/>
            <person name="Malik S.B."/>
            <person name="Logsdon J.M. Jr."/>
            <person name="Henze K."/>
            <person name="Gupta A."/>
            <person name="Wang C.C."/>
            <person name="Dunne R.L."/>
            <person name="Upcroft J.A."/>
            <person name="Upcroft P."/>
            <person name="White O."/>
            <person name="Salzberg S.L."/>
            <person name="Tang P."/>
            <person name="Chiu C.-H."/>
            <person name="Lee Y.-S."/>
            <person name="Embley T.M."/>
            <person name="Coombs G.H."/>
            <person name="Mottram J.C."/>
            <person name="Tachezy J."/>
            <person name="Fraser-Liggett C.M."/>
            <person name="Johnson P.J."/>
        </authorList>
    </citation>
    <scope>NUCLEOTIDE SEQUENCE [LARGE SCALE GENOMIC DNA]</scope>
    <source>
        <strain evidence="10">G3</strain>
    </source>
</reference>
<evidence type="ECO:0000256" key="4">
    <source>
        <dbReference type="ARBA" id="ARBA00022912"/>
    </source>
</evidence>
<dbReference type="Pfam" id="PF00149">
    <property type="entry name" value="Metallophos"/>
    <property type="match status" value="1"/>
</dbReference>
<keyword evidence="11" id="KW-1185">Reference proteome</keyword>
<evidence type="ECO:0000256" key="2">
    <source>
        <dbReference type="ARBA" id="ARBA00022723"/>
    </source>
</evidence>
<dbReference type="AlphaFoldDB" id="A2EMT8"/>
<dbReference type="InterPro" id="IPR029052">
    <property type="entry name" value="Metallo-depent_PP-like"/>
</dbReference>
<keyword evidence="2" id="KW-0479">Metal-binding</keyword>
<comment type="cofactor">
    <cofactor evidence="1">
        <name>Mn(2+)</name>
        <dbReference type="ChEBI" id="CHEBI:29035"/>
    </cofactor>
</comment>
<dbReference type="InterPro" id="IPR050341">
    <property type="entry name" value="PP1_catalytic_subunit"/>
</dbReference>
<evidence type="ECO:0000259" key="9">
    <source>
        <dbReference type="PROSITE" id="PS00125"/>
    </source>
</evidence>
<proteinExistence type="inferred from homology"/>
<dbReference type="VEuPathDB" id="TrichDB:TVAG_391610"/>
<dbReference type="eggNOG" id="KOG0374">
    <property type="taxonomic scope" value="Eukaryota"/>
</dbReference>
<dbReference type="GO" id="GO:0046872">
    <property type="term" value="F:metal ion binding"/>
    <property type="evidence" value="ECO:0007669"/>
    <property type="project" value="UniProtKB-KW"/>
</dbReference>
<keyword evidence="4" id="KW-0904">Protein phosphatase</keyword>
<evidence type="ECO:0000256" key="5">
    <source>
        <dbReference type="ARBA" id="ARBA00023211"/>
    </source>
</evidence>
<dbReference type="Proteomes" id="UP000001542">
    <property type="component" value="Unassembled WGS sequence"/>
</dbReference>
<reference evidence="10" key="1">
    <citation type="submission" date="2006-10" db="EMBL/GenBank/DDBJ databases">
        <authorList>
            <person name="Amadeo P."/>
            <person name="Zhao Q."/>
            <person name="Wortman J."/>
            <person name="Fraser-Liggett C."/>
            <person name="Carlton J."/>
        </authorList>
    </citation>
    <scope>NUCLEOTIDE SEQUENCE</scope>
    <source>
        <strain evidence="10">G3</strain>
    </source>
</reference>
<evidence type="ECO:0000313" key="10">
    <source>
        <dbReference type="EMBL" id="EAY06011.1"/>
    </source>
</evidence>
<dbReference type="SMART" id="SM00156">
    <property type="entry name" value="PP2Ac"/>
    <property type="match status" value="1"/>
</dbReference>
<dbReference type="RefSeq" id="XP_001318234.1">
    <property type="nucleotide sequence ID" value="XM_001318199.1"/>
</dbReference>
<organism evidence="10 11">
    <name type="scientific">Trichomonas vaginalis (strain ATCC PRA-98 / G3)</name>
    <dbReference type="NCBI Taxonomy" id="412133"/>
    <lineage>
        <taxon>Eukaryota</taxon>
        <taxon>Metamonada</taxon>
        <taxon>Parabasalia</taxon>
        <taxon>Trichomonadida</taxon>
        <taxon>Trichomonadidae</taxon>
        <taxon>Trichomonas</taxon>
    </lineage>
</organism>
<evidence type="ECO:0000256" key="7">
    <source>
        <dbReference type="ARBA" id="ARBA00048336"/>
    </source>
</evidence>
<dbReference type="GO" id="GO:0004722">
    <property type="term" value="F:protein serine/threonine phosphatase activity"/>
    <property type="evidence" value="ECO:0007669"/>
    <property type="project" value="UniProtKB-EC"/>
</dbReference>
<dbReference type="Gene3D" id="3.60.21.10">
    <property type="match status" value="1"/>
</dbReference>
<dbReference type="PANTHER" id="PTHR11668:SF300">
    <property type="entry name" value="SERINE_THREONINE-PROTEIN PHOSPHATASE"/>
    <property type="match status" value="1"/>
</dbReference>
<dbReference type="SUPFAM" id="SSF56300">
    <property type="entry name" value="Metallo-dependent phosphatases"/>
    <property type="match status" value="1"/>
</dbReference>
<evidence type="ECO:0000313" key="11">
    <source>
        <dbReference type="Proteomes" id="UP000001542"/>
    </source>
</evidence>
<comment type="catalytic activity">
    <reaction evidence="7 8">
        <text>O-phospho-L-threonyl-[protein] + H2O = L-threonyl-[protein] + phosphate</text>
        <dbReference type="Rhea" id="RHEA:47004"/>
        <dbReference type="Rhea" id="RHEA-COMP:11060"/>
        <dbReference type="Rhea" id="RHEA-COMP:11605"/>
        <dbReference type="ChEBI" id="CHEBI:15377"/>
        <dbReference type="ChEBI" id="CHEBI:30013"/>
        <dbReference type="ChEBI" id="CHEBI:43474"/>
        <dbReference type="ChEBI" id="CHEBI:61977"/>
        <dbReference type="EC" id="3.1.3.16"/>
    </reaction>
</comment>
<sequence>MVSMKIYNADSKKDVKIDGNVTTDDGGVITVTGLDIDVGKNYISSSPKAIIDFYTKYLGETVDISISKTPPDPRNIERICQESVEIFKSQGTVIKLTGAFTIIGDIHGNLQDLLNIFSIFGLPPKTKYMFLGDYVDRGQYSVEVISLLLSLVCKYPHHVYLIRGNHEFQHINKVYGFYDEIMAKYNNGEIWKTFNTVFSYLPLASTINEQIFCVHGGLSP</sequence>
<evidence type="ECO:0000256" key="8">
    <source>
        <dbReference type="RuleBase" id="RU004273"/>
    </source>
</evidence>
<dbReference type="InParanoid" id="A2EMT8"/>
<accession>A2EMT8</accession>
<gene>
    <name evidence="10" type="ORF">TVAG_053350</name>
</gene>
<evidence type="ECO:0000256" key="6">
    <source>
        <dbReference type="ARBA" id="ARBA00047761"/>
    </source>
</evidence>
<keyword evidence="3 8" id="KW-0378">Hydrolase</keyword>
<dbReference type="STRING" id="5722.A2EMT8"/>
<dbReference type="EMBL" id="DS113434">
    <property type="protein sequence ID" value="EAY06011.1"/>
    <property type="molecule type" value="Genomic_DNA"/>
</dbReference>
<dbReference type="PRINTS" id="PR00114">
    <property type="entry name" value="STPHPHTASE"/>
</dbReference>
<dbReference type="PROSITE" id="PS00125">
    <property type="entry name" value="SER_THR_PHOSPHATASE"/>
    <property type="match status" value="1"/>
</dbReference>
<dbReference type="EC" id="3.1.3.16" evidence="8"/>
<name>A2EMT8_TRIV3</name>
<dbReference type="OrthoDB" id="442428at2759"/>
<comment type="similarity">
    <text evidence="8">Belongs to the PPP phosphatase family.</text>
</comment>
<keyword evidence="5" id="KW-0464">Manganese</keyword>
<evidence type="ECO:0000256" key="1">
    <source>
        <dbReference type="ARBA" id="ARBA00001936"/>
    </source>
</evidence>